<dbReference type="EMBL" id="JAIWQS010000010">
    <property type="protein sequence ID" value="KAJ8752448.1"/>
    <property type="molecule type" value="Genomic_DNA"/>
</dbReference>
<dbReference type="Proteomes" id="UP001159364">
    <property type="component" value="Linkage Group LG10"/>
</dbReference>
<organism evidence="1 2">
    <name type="scientific">Erythroxylum novogranatense</name>
    <dbReference type="NCBI Taxonomy" id="1862640"/>
    <lineage>
        <taxon>Eukaryota</taxon>
        <taxon>Viridiplantae</taxon>
        <taxon>Streptophyta</taxon>
        <taxon>Embryophyta</taxon>
        <taxon>Tracheophyta</taxon>
        <taxon>Spermatophyta</taxon>
        <taxon>Magnoliopsida</taxon>
        <taxon>eudicotyledons</taxon>
        <taxon>Gunneridae</taxon>
        <taxon>Pentapetalae</taxon>
        <taxon>rosids</taxon>
        <taxon>fabids</taxon>
        <taxon>Malpighiales</taxon>
        <taxon>Erythroxylaceae</taxon>
        <taxon>Erythroxylum</taxon>
    </lineage>
</organism>
<dbReference type="AlphaFoldDB" id="A0AAV8SKG4"/>
<gene>
    <name evidence="1" type="ORF">K2173_004084</name>
</gene>
<protein>
    <recommendedName>
        <fullName evidence="3">DUF761 domain-containing protein</fullName>
    </recommendedName>
</protein>
<keyword evidence="2" id="KW-1185">Reference proteome</keyword>
<evidence type="ECO:0008006" key="3">
    <source>
        <dbReference type="Google" id="ProtNLM"/>
    </source>
</evidence>
<dbReference type="PANTHER" id="PTHR33265:SF6">
    <property type="entry name" value="OS01G0930500 PROTEIN"/>
    <property type="match status" value="1"/>
</dbReference>
<evidence type="ECO:0000313" key="2">
    <source>
        <dbReference type="Proteomes" id="UP001159364"/>
    </source>
</evidence>
<reference evidence="1 2" key="1">
    <citation type="submission" date="2021-09" db="EMBL/GenBank/DDBJ databases">
        <title>Genomic insights and catalytic innovation underlie evolution of tropane alkaloids biosynthesis.</title>
        <authorList>
            <person name="Wang Y.-J."/>
            <person name="Tian T."/>
            <person name="Huang J.-P."/>
            <person name="Huang S.-X."/>
        </authorList>
    </citation>
    <scope>NUCLEOTIDE SEQUENCE [LARGE SCALE GENOMIC DNA]</scope>
    <source>
        <strain evidence="1">KIB-2018</strain>
        <tissue evidence="1">Leaf</tissue>
    </source>
</reference>
<dbReference type="InterPro" id="IPR008480">
    <property type="entry name" value="DUF761_pln"/>
</dbReference>
<dbReference type="PANTHER" id="PTHR33265">
    <property type="entry name" value="AVR9/CF-9 RAPIDLY ELICITED PROTEIN-RELATED"/>
    <property type="match status" value="1"/>
</dbReference>
<dbReference type="Pfam" id="PF05553">
    <property type="entry name" value="DUF761"/>
    <property type="match status" value="1"/>
</dbReference>
<evidence type="ECO:0000313" key="1">
    <source>
        <dbReference type="EMBL" id="KAJ8752448.1"/>
    </source>
</evidence>
<accession>A0AAV8SKG4</accession>
<proteinExistence type="predicted"/>
<name>A0AAV8SKG4_9ROSI</name>
<comment type="caution">
    <text evidence="1">The sequence shown here is derived from an EMBL/GenBank/DDBJ whole genome shotgun (WGS) entry which is preliminary data.</text>
</comment>
<sequence length="232" mass="26943">MDHQVHYSRVSSMVGKRLWNVVRVTLLMMRKGLMSKRKLIMDLNLMMKRGKLLRKSLSNLISHHLRHENKYSSRSRSMARGGYGIQEYEFSCSNSPNPVFFHVPAGKRKVHHYFPCVNLPQVVEEEEEEEEGYYSSTGPNKAVVIVPKTPEPYVFNFCFDASDLAPGEKRSPLLSPFAVRVSNYSSEDDIEENDNVDTGTCRRQVDDEAEEFIKRFYEQLRVQSRMQLLRDA</sequence>